<dbReference type="InterPro" id="IPR018247">
    <property type="entry name" value="EF_Hand_1_Ca_BS"/>
</dbReference>
<feature type="domain" description="EF-hand" evidence="3">
    <location>
        <begin position="81"/>
        <end position="116"/>
    </location>
</feature>
<dbReference type="EMBL" id="JAXIOK010000005">
    <property type="protein sequence ID" value="KAK4770881.1"/>
    <property type="molecule type" value="Genomic_DNA"/>
</dbReference>
<comment type="caution">
    <text evidence="4">The sequence shown here is derived from an EMBL/GenBank/DDBJ whole genome shotgun (WGS) entry which is preliminary data.</text>
</comment>
<feature type="domain" description="EF-hand" evidence="3">
    <location>
        <begin position="1"/>
        <end position="34"/>
    </location>
</feature>
<dbReference type="InterPro" id="IPR002048">
    <property type="entry name" value="EF_hand_dom"/>
</dbReference>
<organism evidence="4 5">
    <name type="scientific">Trapa incisa</name>
    <dbReference type="NCBI Taxonomy" id="236973"/>
    <lineage>
        <taxon>Eukaryota</taxon>
        <taxon>Viridiplantae</taxon>
        <taxon>Streptophyta</taxon>
        <taxon>Embryophyta</taxon>
        <taxon>Tracheophyta</taxon>
        <taxon>Spermatophyta</taxon>
        <taxon>Magnoliopsida</taxon>
        <taxon>eudicotyledons</taxon>
        <taxon>Gunneridae</taxon>
        <taxon>Pentapetalae</taxon>
        <taxon>rosids</taxon>
        <taxon>malvids</taxon>
        <taxon>Myrtales</taxon>
        <taxon>Lythraceae</taxon>
        <taxon>Trapa</taxon>
    </lineage>
</organism>
<dbReference type="AlphaFoldDB" id="A0AAN7QLL4"/>
<feature type="domain" description="EF-hand" evidence="3">
    <location>
        <begin position="40"/>
        <end position="75"/>
    </location>
</feature>
<keyword evidence="2" id="KW-0106">Calcium</keyword>
<gene>
    <name evidence="4" type="ORF">SAY87_031413</name>
</gene>
<dbReference type="PROSITE" id="PS00018">
    <property type="entry name" value="EF_HAND_1"/>
    <property type="match status" value="3"/>
</dbReference>
<dbReference type="SMART" id="SM00054">
    <property type="entry name" value="EFh"/>
    <property type="match status" value="3"/>
</dbReference>
<evidence type="ECO:0000313" key="4">
    <source>
        <dbReference type="EMBL" id="KAK4770881.1"/>
    </source>
</evidence>
<evidence type="ECO:0000259" key="3">
    <source>
        <dbReference type="PROSITE" id="PS50222"/>
    </source>
</evidence>
<proteinExistence type="predicted"/>
<sequence length="153" mass="17042">MSHFRPAFEVLDADHDGKISYDDLTTFCTSVFLNDNPKEAETDIVMSMIHAADLNRDGFVEYEEFERVLMAGPCKSNSKIGGADFMEEAFRIMDKDGDGRLSHGDLRCYMEWAGLRASEDDIKTMISFGGGDEQNGVTFDGLLRILAADNIPI</sequence>
<evidence type="ECO:0000256" key="1">
    <source>
        <dbReference type="ARBA" id="ARBA00022737"/>
    </source>
</evidence>
<dbReference type="InterPro" id="IPR011992">
    <property type="entry name" value="EF-hand-dom_pair"/>
</dbReference>
<dbReference type="PROSITE" id="PS50222">
    <property type="entry name" value="EF_HAND_2"/>
    <property type="match status" value="3"/>
</dbReference>
<dbReference type="Pfam" id="PF13405">
    <property type="entry name" value="EF-hand_6"/>
    <property type="match status" value="1"/>
</dbReference>
<reference evidence="4 5" key="1">
    <citation type="journal article" date="2023" name="Hortic Res">
        <title>Pangenome of water caltrop reveals structural variations and asymmetric subgenome divergence after allopolyploidization.</title>
        <authorList>
            <person name="Zhang X."/>
            <person name="Chen Y."/>
            <person name="Wang L."/>
            <person name="Yuan Y."/>
            <person name="Fang M."/>
            <person name="Shi L."/>
            <person name="Lu R."/>
            <person name="Comes H.P."/>
            <person name="Ma Y."/>
            <person name="Chen Y."/>
            <person name="Huang G."/>
            <person name="Zhou Y."/>
            <person name="Zheng Z."/>
            <person name="Qiu Y."/>
        </authorList>
    </citation>
    <scope>NUCLEOTIDE SEQUENCE [LARGE SCALE GENOMIC DNA]</scope>
    <source>
        <tissue evidence="4">Roots</tissue>
    </source>
</reference>
<dbReference type="InterPro" id="IPR050145">
    <property type="entry name" value="Centrin_CML-like"/>
</dbReference>
<dbReference type="SUPFAM" id="SSF47473">
    <property type="entry name" value="EF-hand"/>
    <property type="match status" value="1"/>
</dbReference>
<dbReference type="Pfam" id="PF13499">
    <property type="entry name" value="EF-hand_7"/>
    <property type="match status" value="1"/>
</dbReference>
<name>A0AAN7QLL4_9MYRT</name>
<dbReference type="Gene3D" id="1.10.238.10">
    <property type="entry name" value="EF-hand"/>
    <property type="match status" value="2"/>
</dbReference>
<dbReference type="GO" id="GO:0043226">
    <property type="term" value="C:organelle"/>
    <property type="evidence" value="ECO:0007669"/>
    <property type="project" value="UniProtKB-ARBA"/>
</dbReference>
<protein>
    <recommendedName>
        <fullName evidence="3">EF-hand domain-containing protein</fullName>
    </recommendedName>
</protein>
<dbReference type="CDD" id="cd00051">
    <property type="entry name" value="EFh"/>
    <property type="match status" value="2"/>
</dbReference>
<accession>A0AAN7QLL4</accession>
<dbReference type="FunFam" id="1.10.238.10:FF:000178">
    <property type="entry name" value="Calmodulin-2 A"/>
    <property type="match status" value="1"/>
</dbReference>
<keyword evidence="5" id="KW-1185">Reference proteome</keyword>
<dbReference type="PANTHER" id="PTHR23050">
    <property type="entry name" value="CALCIUM BINDING PROTEIN"/>
    <property type="match status" value="1"/>
</dbReference>
<dbReference type="Proteomes" id="UP001345219">
    <property type="component" value="Chromosome 24"/>
</dbReference>
<evidence type="ECO:0000313" key="5">
    <source>
        <dbReference type="Proteomes" id="UP001345219"/>
    </source>
</evidence>
<dbReference type="GO" id="GO:0005509">
    <property type="term" value="F:calcium ion binding"/>
    <property type="evidence" value="ECO:0007669"/>
    <property type="project" value="InterPro"/>
</dbReference>
<keyword evidence="1" id="KW-0677">Repeat</keyword>
<evidence type="ECO:0000256" key="2">
    <source>
        <dbReference type="ARBA" id="ARBA00022837"/>
    </source>
</evidence>